<organism evidence="3 4">
    <name type="scientific">Nocardiopsis aegyptia</name>
    <dbReference type="NCBI Taxonomy" id="220378"/>
    <lineage>
        <taxon>Bacteria</taxon>
        <taxon>Bacillati</taxon>
        <taxon>Actinomycetota</taxon>
        <taxon>Actinomycetes</taxon>
        <taxon>Streptosporangiales</taxon>
        <taxon>Nocardiopsidaceae</taxon>
        <taxon>Nocardiopsis</taxon>
    </lineage>
</organism>
<keyword evidence="4" id="KW-1185">Reference proteome</keyword>
<dbReference type="AlphaFoldDB" id="A0A7Z0ERZ3"/>
<dbReference type="Proteomes" id="UP000572051">
    <property type="component" value="Unassembled WGS sequence"/>
</dbReference>
<sequence length="104" mass="9745">MRNLRGRPAVRPAAVGLAITAALAVSACGGQDPADSAAGTDQVAAAEPEGAGAPVTSGAGGSPAASEEESPAQDGEGTEDTAGDGAPDTADGEALPSCGGLWEG</sequence>
<comment type="caution">
    <text evidence="3">The sequence shown here is derived from an EMBL/GenBank/DDBJ whole genome shotgun (WGS) entry which is preliminary data.</text>
</comment>
<accession>A0A7Z0ERZ3</accession>
<feature type="compositionally biased region" description="Low complexity" evidence="1">
    <location>
        <begin position="83"/>
        <end position="94"/>
    </location>
</feature>
<dbReference type="EMBL" id="JACCFS010000001">
    <property type="protein sequence ID" value="NYJ36250.1"/>
    <property type="molecule type" value="Genomic_DNA"/>
</dbReference>
<feature type="chain" id="PRO_5031419868" evidence="2">
    <location>
        <begin position="28"/>
        <end position="104"/>
    </location>
</feature>
<feature type="compositionally biased region" description="Acidic residues" evidence="1">
    <location>
        <begin position="66"/>
        <end position="82"/>
    </location>
</feature>
<dbReference type="RefSeq" id="WP_179826041.1">
    <property type="nucleotide sequence ID" value="NZ_JACCFS010000001.1"/>
</dbReference>
<feature type="compositionally biased region" description="Low complexity" evidence="1">
    <location>
        <begin position="43"/>
        <end position="55"/>
    </location>
</feature>
<feature type="signal peptide" evidence="2">
    <location>
        <begin position="1"/>
        <end position="27"/>
    </location>
</feature>
<proteinExistence type="predicted"/>
<dbReference type="PROSITE" id="PS51257">
    <property type="entry name" value="PROKAR_LIPOPROTEIN"/>
    <property type="match status" value="1"/>
</dbReference>
<gene>
    <name evidence="3" type="ORF">HNR10_004131</name>
</gene>
<name>A0A7Z0ERZ3_9ACTN</name>
<evidence type="ECO:0000256" key="2">
    <source>
        <dbReference type="SAM" id="SignalP"/>
    </source>
</evidence>
<evidence type="ECO:0000256" key="1">
    <source>
        <dbReference type="SAM" id="MobiDB-lite"/>
    </source>
</evidence>
<evidence type="ECO:0000313" key="4">
    <source>
        <dbReference type="Proteomes" id="UP000572051"/>
    </source>
</evidence>
<protein>
    <submittedName>
        <fullName evidence="3">Uncharacterized protein</fullName>
    </submittedName>
</protein>
<evidence type="ECO:0000313" key="3">
    <source>
        <dbReference type="EMBL" id="NYJ36250.1"/>
    </source>
</evidence>
<reference evidence="3 4" key="1">
    <citation type="submission" date="2020-07" db="EMBL/GenBank/DDBJ databases">
        <title>Sequencing the genomes of 1000 actinobacteria strains.</title>
        <authorList>
            <person name="Klenk H.-P."/>
        </authorList>
    </citation>
    <scope>NUCLEOTIDE SEQUENCE [LARGE SCALE GENOMIC DNA]</scope>
    <source>
        <strain evidence="3 4">DSM 44442</strain>
    </source>
</reference>
<keyword evidence="2" id="KW-0732">Signal</keyword>
<feature type="region of interest" description="Disordered" evidence="1">
    <location>
        <begin position="29"/>
        <end position="104"/>
    </location>
</feature>